<dbReference type="GO" id="GO:0008311">
    <property type="term" value="F:double-stranded DNA 3'-5' DNA exonuclease activity"/>
    <property type="evidence" value="ECO:0007669"/>
    <property type="project" value="InterPro"/>
</dbReference>
<keyword evidence="3" id="KW-0378">Hydrolase</keyword>
<comment type="caution">
    <text evidence="10">The sequence shown here is derived from an EMBL/GenBank/DDBJ whole genome shotgun (WGS) entry which is preliminary data.</text>
</comment>
<dbReference type="InterPro" id="IPR036691">
    <property type="entry name" value="Endo/exonu/phosph_ase_sf"/>
</dbReference>
<feature type="binding site" evidence="6">
    <location>
        <position position="153"/>
    </location>
    <ligand>
        <name>Mg(2+)</name>
        <dbReference type="ChEBI" id="CHEBI:18420"/>
        <label>1</label>
    </ligand>
</feature>
<feature type="site" description="Interaction with DNA substrate" evidence="7">
    <location>
        <position position="254"/>
    </location>
</feature>
<feature type="site" description="Important for catalytic activity" evidence="7">
    <location>
        <position position="224"/>
    </location>
</feature>
<gene>
    <name evidence="10" type="ORF">LP52_01110</name>
</gene>
<dbReference type="InterPro" id="IPR005135">
    <property type="entry name" value="Endo/exonuclease/phosphatase"/>
</dbReference>
<keyword evidence="4 6" id="KW-0460">Magnesium</keyword>
<feature type="binding site" evidence="6">
    <location>
        <position position="253"/>
    </location>
    <ligand>
        <name>Mg(2+)</name>
        <dbReference type="ChEBI" id="CHEBI:18420"/>
        <label>1</label>
    </ligand>
</feature>
<protein>
    <submittedName>
        <fullName evidence="10">Exodeoxyribonuclease III</fullName>
    </submittedName>
</protein>
<evidence type="ECO:0000256" key="6">
    <source>
        <dbReference type="PIRSR" id="PIRSR604808-2"/>
    </source>
</evidence>
<feature type="binding site" evidence="6">
    <location>
        <position position="34"/>
    </location>
    <ligand>
        <name>Mg(2+)</name>
        <dbReference type="ChEBI" id="CHEBI:18420"/>
        <label>1</label>
    </ligand>
</feature>
<reference evidence="11" key="1">
    <citation type="journal article" date="2015" name="Chem. Biol.">
        <title>Structure, bioactivity, and resistance mechanism of streptomonomicin, an unusual lasso Peptide from an understudied halophilic actinomycete.</title>
        <authorList>
            <person name="Metelev M."/>
            <person name="Tietz J.I."/>
            <person name="Melby J.O."/>
            <person name="Blair P.M."/>
            <person name="Zhu L."/>
            <person name="Livnat I."/>
            <person name="Severinov K."/>
            <person name="Mitchell D.A."/>
        </authorList>
    </citation>
    <scope>NUCLEOTIDE SEQUENCE [LARGE SCALE GENOMIC DNA]</scope>
    <source>
        <strain evidence="11">YIM 90003</strain>
    </source>
</reference>
<dbReference type="RefSeq" id="WP_040269923.1">
    <property type="nucleotide sequence ID" value="NZ_JROO01000003.1"/>
</dbReference>
<dbReference type="NCBIfam" id="TIGR00195">
    <property type="entry name" value="exoDNase_III"/>
    <property type="match status" value="1"/>
</dbReference>
<dbReference type="CDD" id="cd09086">
    <property type="entry name" value="ExoIII-like_AP-endo"/>
    <property type="match status" value="1"/>
</dbReference>
<evidence type="ECO:0000256" key="1">
    <source>
        <dbReference type="ARBA" id="ARBA00007092"/>
    </source>
</evidence>
<evidence type="ECO:0000256" key="2">
    <source>
        <dbReference type="ARBA" id="ARBA00022723"/>
    </source>
</evidence>
<evidence type="ECO:0000256" key="4">
    <source>
        <dbReference type="ARBA" id="ARBA00022842"/>
    </source>
</evidence>
<keyword evidence="11" id="KW-1185">Reference proteome</keyword>
<dbReference type="PANTHER" id="PTHR43250">
    <property type="entry name" value="EXODEOXYRIBONUCLEASE III"/>
    <property type="match status" value="1"/>
</dbReference>
<dbReference type="AlphaFoldDB" id="A0A0C2JU52"/>
<evidence type="ECO:0000259" key="9">
    <source>
        <dbReference type="Pfam" id="PF03372"/>
    </source>
</evidence>
<accession>A0A0C2JU52</accession>
<dbReference type="Pfam" id="PF03372">
    <property type="entry name" value="Exo_endo_phos"/>
    <property type="match status" value="1"/>
</dbReference>
<dbReference type="GO" id="GO:0006281">
    <property type="term" value="P:DNA repair"/>
    <property type="evidence" value="ECO:0007669"/>
    <property type="project" value="InterPro"/>
</dbReference>
<evidence type="ECO:0000256" key="5">
    <source>
        <dbReference type="PIRSR" id="PIRSR604808-1"/>
    </source>
</evidence>
<evidence type="ECO:0000256" key="7">
    <source>
        <dbReference type="PIRSR" id="PIRSR604808-3"/>
    </source>
</evidence>
<comment type="cofactor">
    <cofactor evidence="6">
        <name>Mg(2+)</name>
        <dbReference type="ChEBI" id="CHEBI:18420"/>
    </cofactor>
    <cofactor evidence="6">
        <name>Mn(2+)</name>
        <dbReference type="ChEBI" id="CHEBI:29035"/>
    </cofactor>
    <text evidence="6">Probably binds two magnesium or manganese ions per subunit.</text>
</comment>
<proteinExistence type="inferred from homology"/>
<dbReference type="SUPFAM" id="SSF56219">
    <property type="entry name" value="DNase I-like"/>
    <property type="match status" value="1"/>
</dbReference>
<dbReference type="OrthoDB" id="9803914at2"/>
<dbReference type="NCBIfam" id="TIGR00633">
    <property type="entry name" value="xth"/>
    <property type="match status" value="1"/>
</dbReference>
<feature type="active site" evidence="5">
    <location>
        <position position="110"/>
    </location>
</feature>
<keyword evidence="2 6" id="KW-0479">Metal-binding</keyword>
<comment type="similarity">
    <text evidence="1">Belongs to the DNA repair enzymes AP/ExoA family.</text>
</comment>
<dbReference type="InterPro" id="IPR004808">
    <property type="entry name" value="AP_endonuc_1"/>
</dbReference>
<dbReference type="InterPro" id="IPR037493">
    <property type="entry name" value="ExoIII-like"/>
</dbReference>
<dbReference type="STRING" id="183763.LP52_01110"/>
<feature type="binding site" evidence="6">
    <location>
        <position position="254"/>
    </location>
    <ligand>
        <name>Mg(2+)</name>
        <dbReference type="ChEBI" id="CHEBI:18420"/>
        <label>1</label>
    </ligand>
</feature>
<feature type="active site" description="Proton acceptor" evidence="5">
    <location>
        <position position="254"/>
    </location>
</feature>
<evidence type="ECO:0000256" key="3">
    <source>
        <dbReference type="ARBA" id="ARBA00022801"/>
    </source>
</evidence>
<feature type="region of interest" description="Disordered" evidence="8">
    <location>
        <begin position="244"/>
        <end position="280"/>
    </location>
</feature>
<dbReference type="EMBL" id="JROO01000003">
    <property type="protein sequence ID" value="KII00458.1"/>
    <property type="molecule type" value="Genomic_DNA"/>
</dbReference>
<dbReference type="Proteomes" id="UP000031675">
    <property type="component" value="Unassembled WGS sequence"/>
</dbReference>
<sequence>MRIATWNVNSVRARGERIAAWLQRGDVDVAAVQETKCRDDQFPAELFTDLGYEVAHHGLSQWNGVAVLSRVGIEDVQIGFPGQPGWGETESAEARALGATCGGVRVWSLYVPNGREVDDPHYDYKLRWMEALRAYGAECLAENPQAQLALCGDFNVAPQDDDVWDMAEFEGKTHVTKPERDAFTSLVDSGFAEVVRPYTPGPGVYTYWDYKQLSFPKRKGMRIDFVLASPALASRVSGAVIDREERKGKGASDHAPVMVDLDGGAEDESAAADATGLAGG</sequence>
<evidence type="ECO:0000256" key="8">
    <source>
        <dbReference type="SAM" id="MobiDB-lite"/>
    </source>
</evidence>
<dbReference type="PROSITE" id="PS51435">
    <property type="entry name" value="AP_NUCLEASE_F1_4"/>
    <property type="match status" value="1"/>
</dbReference>
<feature type="binding site" evidence="6">
    <location>
        <position position="7"/>
    </location>
    <ligand>
        <name>Mg(2+)</name>
        <dbReference type="ChEBI" id="CHEBI:18420"/>
        <label>1</label>
    </ligand>
</feature>
<name>A0A0C2JU52_9ACTN</name>
<feature type="site" description="Transition state stabilizer" evidence="7">
    <location>
        <position position="155"/>
    </location>
</feature>
<feature type="binding site" evidence="6">
    <location>
        <position position="155"/>
    </location>
    <ligand>
        <name>Mg(2+)</name>
        <dbReference type="ChEBI" id="CHEBI:18420"/>
        <label>1</label>
    </ligand>
</feature>
<feature type="domain" description="Endonuclease/exonuclease/phosphatase" evidence="9">
    <location>
        <begin position="4"/>
        <end position="254"/>
    </location>
</feature>
<dbReference type="PANTHER" id="PTHR43250:SF2">
    <property type="entry name" value="EXODEOXYRIBONUCLEASE III"/>
    <property type="match status" value="1"/>
</dbReference>
<evidence type="ECO:0000313" key="10">
    <source>
        <dbReference type="EMBL" id="KII00458.1"/>
    </source>
</evidence>
<evidence type="ECO:0000313" key="11">
    <source>
        <dbReference type="Proteomes" id="UP000031675"/>
    </source>
</evidence>
<dbReference type="GO" id="GO:0046872">
    <property type="term" value="F:metal ion binding"/>
    <property type="evidence" value="ECO:0007669"/>
    <property type="project" value="UniProtKB-KW"/>
</dbReference>
<feature type="active site" description="Proton donor/acceptor" evidence="5">
    <location>
        <position position="153"/>
    </location>
</feature>
<dbReference type="Gene3D" id="3.60.10.10">
    <property type="entry name" value="Endonuclease/exonuclease/phosphatase"/>
    <property type="match status" value="1"/>
</dbReference>
<keyword evidence="6" id="KW-0464">Manganese</keyword>
<organism evidence="10 11">
    <name type="scientific">Streptomonospora alba</name>
    <dbReference type="NCBI Taxonomy" id="183763"/>
    <lineage>
        <taxon>Bacteria</taxon>
        <taxon>Bacillati</taxon>
        <taxon>Actinomycetota</taxon>
        <taxon>Actinomycetes</taxon>
        <taxon>Streptosporangiales</taxon>
        <taxon>Nocardiopsidaceae</taxon>
        <taxon>Streptomonospora</taxon>
    </lineage>
</organism>